<gene>
    <name evidence="1" type="ORF">MTY_0656</name>
</gene>
<name>A0A0S6UCM9_NEOTH</name>
<sequence length="90" mass="10175">MVESLSMILILHVLAHRAAEAQVVVTKEQVFEQLPGWVLTLHYFHLQGQQFFLLAGDGGRGMGYWGDGGPIPTLAKTFRFTRQYDLPFLL</sequence>
<proteinExistence type="predicted"/>
<dbReference type="RefSeq" id="WP_025773334.1">
    <property type="nucleotide sequence ID" value="NZ_DF238840.1"/>
</dbReference>
<dbReference type="Proteomes" id="UP000063718">
    <property type="component" value="Unassembled WGS sequence"/>
</dbReference>
<accession>A0A0S6UCM9</accession>
<dbReference type="AlphaFoldDB" id="A0A0S6UCM9"/>
<evidence type="ECO:0000313" key="1">
    <source>
        <dbReference type="EMBL" id="GAF25324.1"/>
    </source>
</evidence>
<protein>
    <submittedName>
        <fullName evidence="1">Cytochrome b subunit of the bc complex</fullName>
    </submittedName>
</protein>
<organism evidence="1">
    <name type="scientific">Moorella thermoacetica Y72</name>
    <dbReference type="NCBI Taxonomy" id="1325331"/>
    <lineage>
        <taxon>Bacteria</taxon>
        <taxon>Bacillati</taxon>
        <taxon>Bacillota</taxon>
        <taxon>Clostridia</taxon>
        <taxon>Neomoorellales</taxon>
        <taxon>Neomoorellaceae</taxon>
        <taxon>Neomoorella</taxon>
    </lineage>
</organism>
<reference evidence="1" key="1">
    <citation type="journal article" date="2014" name="Gene">
        <title>Genome-guided analysis of transformation efficiency and carbon dioxide assimilation by Moorella thermoacetica Y72.</title>
        <authorList>
            <person name="Tsukahara K."/>
            <person name="Kita A."/>
            <person name="Nakashimada Y."/>
            <person name="Hoshino T."/>
            <person name="Murakami K."/>
        </authorList>
    </citation>
    <scope>NUCLEOTIDE SEQUENCE [LARGE SCALE GENOMIC DNA]</scope>
    <source>
        <strain evidence="1">Y72</strain>
    </source>
</reference>
<dbReference type="EMBL" id="DF238840">
    <property type="protein sequence ID" value="GAF25324.1"/>
    <property type="molecule type" value="Genomic_DNA"/>
</dbReference>